<dbReference type="Gene3D" id="1.10.260.40">
    <property type="entry name" value="lambda repressor-like DNA-binding domains"/>
    <property type="match status" value="1"/>
</dbReference>
<dbReference type="InterPro" id="IPR010982">
    <property type="entry name" value="Lambda_DNA-bd_dom_sf"/>
</dbReference>
<organism evidence="6 7">
    <name type="scientific">Saxibacter everestensis</name>
    <dbReference type="NCBI Taxonomy" id="2909229"/>
    <lineage>
        <taxon>Bacteria</taxon>
        <taxon>Bacillati</taxon>
        <taxon>Actinomycetota</taxon>
        <taxon>Actinomycetes</taxon>
        <taxon>Micrococcales</taxon>
        <taxon>Brevibacteriaceae</taxon>
        <taxon>Saxibacter</taxon>
    </lineage>
</organism>
<dbReference type="CDD" id="cd01392">
    <property type="entry name" value="HTH_LacI"/>
    <property type="match status" value="1"/>
</dbReference>
<dbReference type="InterPro" id="IPR028082">
    <property type="entry name" value="Peripla_BP_I"/>
</dbReference>
<evidence type="ECO:0000313" key="6">
    <source>
        <dbReference type="EMBL" id="WGW11335.1"/>
    </source>
</evidence>
<evidence type="ECO:0000256" key="3">
    <source>
        <dbReference type="ARBA" id="ARBA00023125"/>
    </source>
</evidence>
<protein>
    <submittedName>
        <fullName evidence="6">LacI family DNA-binding transcriptional regulator</fullName>
    </submittedName>
</protein>
<dbReference type="SUPFAM" id="SSF47413">
    <property type="entry name" value="lambda repressor-like DNA-binding domains"/>
    <property type="match status" value="1"/>
</dbReference>
<keyword evidence="7" id="KW-1185">Reference proteome</keyword>
<keyword evidence="1" id="KW-0678">Repressor</keyword>
<dbReference type="GO" id="GO:0003677">
    <property type="term" value="F:DNA binding"/>
    <property type="evidence" value="ECO:0007669"/>
    <property type="project" value="UniProtKB-KW"/>
</dbReference>
<keyword evidence="2" id="KW-0805">Transcription regulation</keyword>
<dbReference type="SMART" id="SM00354">
    <property type="entry name" value="HTH_LACI"/>
    <property type="match status" value="1"/>
</dbReference>
<keyword evidence="3 6" id="KW-0238">DNA-binding</keyword>
<evidence type="ECO:0000256" key="4">
    <source>
        <dbReference type="ARBA" id="ARBA00023163"/>
    </source>
</evidence>
<dbReference type="RefSeq" id="WP_349638122.1">
    <property type="nucleotide sequence ID" value="NZ_CP090958.1"/>
</dbReference>
<dbReference type="Proteomes" id="UP001209083">
    <property type="component" value="Chromosome"/>
</dbReference>
<dbReference type="InterPro" id="IPR000843">
    <property type="entry name" value="HTH_LacI"/>
</dbReference>
<name>A0ABY8QSF8_9MICO</name>
<evidence type="ECO:0000313" key="7">
    <source>
        <dbReference type="Proteomes" id="UP001209083"/>
    </source>
</evidence>
<reference evidence="6 7" key="1">
    <citation type="submission" date="2023-05" db="EMBL/GenBank/DDBJ databases">
        <title>Lithophilousrod everest ZFBP1038 complete genpme.</title>
        <authorList>
            <person name="Tian M."/>
        </authorList>
    </citation>
    <scope>NUCLEOTIDE SEQUENCE [LARGE SCALE GENOMIC DNA]</scope>
    <source>
        <strain evidence="6 7">ZFBP1038</strain>
    </source>
</reference>
<dbReference type="Pfam" id="PF13377">
    <property type="entry name" value="Peripla_BP_3"/>
    <property type="match status" value="1"/>
</dbReference>
<dbReference type="InterPro" id="IPR046335">
    <property type="entry name" value="LacI/GalR-like_sensor"/>
</dbReference>
<sequence length="335" mass="36019">MATMADVARLAEVSGSTVSHVLNGTRKVDPETRQRVLEAIENTGYRHNTLARALATSRTHTIGLSISVLTNPYFAGLVNAIESRASTAGYTLVLGDSHDDPEIEERVVSSLLDRRVDGIIVAPSALAEDHCIPHIVRSGTPLVLIDRHAEVDCDQIAPENSAPVERLTEHLLDLGHTRIAAITGLDGLQSSIEREQGFRSAFASRGISLPSELVASGGSKAGAAHDALLKLFGNDPQPTAVAVLNNSMTIGAMRALRELGLRVPDDVALVCYDDFEWADLFEPRLTAIAQNVEEMGARAVDLLIDRMKGGDGPTQRLRTDPVYQHRSSCGCHAQP</sequence>
<evidence type="ECO:0000259" key="5">
    <source>
        <dbReference type="PROSITE" id="PS50932"/>
    </source>
</evidence>
<accession>A0ABY8QSF8</accession>
<dbReference type="Gene3D" id="3.40.50.2300">
    <property type="match status" value="2"/>
</dbReference>
<dbReference type="PROSITE" id="PS50932">
    <property type="entry name" value="HTH_LACI_2"/>
    <property type="match status" value="1"/>
</dbReference>
<dbReference type="PROSITE" id="PS00356">
    <property type="entry name" value="HTH_LACI_1"/>
    <property type="match status" value="1"/>
</dbReference>
<dbReference type="PANTHER" id="PTHR30146">
    <property type="entry name" value="LACI-RELATED TRANSCRIPTIONAL REPRESSOR"/>
    <property type="match status" value="1"/>
</dbReference>
<dbReference type="SUPFAM" id="SSF53822">
    <property type="entry name" value="Periplasmic binding protein-like I"/>
    <property type="match status" value="1"/>
</dbReference>
<evidence type="ECO:0000256" key="1">
    <source>
        <dbReference type="ARBA" id="ARBA00022491"/>
    </source>
</evidence>
<feature type="domain" description="HTH lacI-type" evidence="5">
    <location>
        <begin position="2"/>
        <end position="56"/>
    </location>
</feature>
<proteinExistence type="predicted"/>
<gene>
    <name evidence="6" type="ORF">LWF01_14750</name>
</gene>
<keyword evidence="4" id="KW-0804">Transcription</keyword>
<dbReference type="PANTHER" id="PTHR30146:SF148">
    <property type="entry name" value="HTH-TYPE TRANSCRIPTIONAL REPRESSOR PURR-RELATED"/>
    <property type="match status" value="1"/>
</dbReference>
<dbReference type="Pfam" id="PF00356">
    <property type="entry name" value="LacI"/>
    <property type="match status" value="1"/>
</dbReference>
<dbReference type="EMBL" id="CP090958">
    <property type="protein sequence ID" value="WGW11335.1"/>
    <property type="molecule type" value="Genomic_DNA"/>
</dbReference>
<evidence type="ECO:0000256" key="2">
    <source>
        <dbReference type="ARBA" id="ARBA00023015"/>
    </source>
</evidence>
<dbReference type="CDD" id="cd06267">
    <property type="entry name" value="PBP1_LacI_sugar_binding-like"/>
    <property type="match status" value="1"/>
</dbReference>